<dbReference type="GO" id="GO:0030288">
    <property type="term" value="C:outer membrane-bounded periplasmic space"/>
    <property type="evidence" value="ECO:0007669"/>
    <property type="project" value="TreeGrafter"/>
</dbReference>
<dbReference type="GO" id="GO:0008955">
    <property type="term" value="F:peptidoglycan glycosyltransferase activity"/>
    <property type="evidence" value="ECO:0007669"/>
    <property type="project" value="UniProtKB-EC"/>
</dbReference>
<dbReference type="AlphaFoldDB" id="A0A1W1DGS3"/>
<dbReference type="EC" id="2.4.99.28" evidence="9"/>
<evidence type="ECO:0000256" key="3">
    <source>
        <dbReference type="ARBA" id="ARBA00022676"/>
    </source>
</evidence>
<accession>A0A1W1DGS3</accession>
<dbReference type="GO" id="GO:0008360">
    <property type="term" value="P:regulation of cell shape"/>
    <property type="evidence" value="ECO:0007669"/>
    <property type="project" value="UniProtKB-KW"/>
</dbReference>
<dbReference type="Pfam" id="PF00912">
    <property type="entry name" value="Transgly"/>
    <property type="match status" value="1"/>
</dbReference>
<evidence type="ECO:0000259" key="11">
    <source>
        <dbReference type="Pfam" id="PF00912"/>
    </source>
</evidence>
<dbReference type="GO" id="GO:0071555">
    <property type="term" value="P:cell wall organization"/>
    <property type="evidence" value="ECO:0007669"/>
    <property type="project" value="UniProtKB-KW"/>
</dbReference>
<name>A0A1W1DGS3_9ZZZZ</name>
<feature type="domain" description="Glycosyl transferase family 51" evidence="11">
    <location>
        <begin position="46"/>
        <end position="210"/>
    </location>
</feature>
<organism evidence="12">
    <name type="scientific">hydrothermal vent metagenome</name>
    <dbReference type="NCBI Taxonomy" id="652676"/>
    <lineage>
        <taxon>unclassified sequences</taxon>
        <taxon>metagenomes</taxon>
        <taxon>ecological metagenomes</taxon>
    </lineage>
</organism>
<evidence type="ECO:0000256" key="5">
    <source>
        <dbReference type="ARBA" id="ARBA00022960"/>
    </source>
</evidence>
<keyword evidence="2" id="KW-1003">Cell membrane</keyword>
<evidence type="ECO:0000256" key="1">
    <source>
        <dbReference type="ARBA" id="ARBA00004236"/>
    </source>
</evidence>
<evidence type="ECO:0000256" key="10">
    <source>
        <dbReference type="ARBA" id="ARBA00049902"/>
    </source>
</evidence>
<dbReference type="InterPro" id="IPR050396">
    <property type="entry name" value="Glycosyltr_51/Transpeptidase"/>
</dbReference>
<dbReference type="GO" id="GO:0009252">
    <property type="term" value="P:peptidoglycan biosynthetic process"/>
    <property type="evidence" value="ECO:0007669"/>
    <property type="project" value="UniProtKB-KW"/>
</dbReference>
<dbReference type="PANTHER" id="PTHR32282:SF11">
    <property type="entry name" value="PENICILLIN-BINDING PROTEIN 1B"/>
    <property type="match status" value="1"/>
</dbReference>
<comment type="subcellular location">
    <subcellularLocation>
        <location evidence="1">Cell membrane</location>
    </subcellularLocation>
</comment>
<dbReference type="GO" id="GO:0005886">
    <property type="term" value="C:plasma membrane"/>
    <property type="evidence" value="ECO:0007669"/>
    <property type="project" value="UniProtKB-SubCell"/>
</dbReference>
<keyword evidence="6" id="KW-0573">Peptidoglycan synthesis</keyword>
<keyword evidence="8" id="KW-0961">Cell wall biogenesis/degradation</keyword>
<reference evidence="12" key="1">
    <citation type="submission" date="2016-10" db="EMBL/GenBank/DDBJ databases">
        <authorList>
            <person name="de Groot N.N."/>
        </authorList>
    </citation>
    <scope>NUCLEOTIDE SEQUENCE</scope>
</reference>
<evidence type="ECO:0000256" key="9">
    <source>
        <dbReference type="ARBA" id="ARBA00044770"/>
    </source>
</evidence>
<evidence type="ECO:0000256" key="4">
    <source>
        <dbReference type="ARBA" id="ARBA00022679"/>
    </source>
</evidence>
<evidence type="ECO:0000256" key="2">
    <source>
        <dbReference type="ARBA" id="ARBA00022475"/>
    </source>
</evidence>
<keyword evidence="7" id="KW-0472">Membrane</keyword>
<keyword evidence="3 12" id="KW-0328">Glycosyltransferase</keyword>
<dbReference type="InterPro" id="IPR036950">
    <property type="entry name" value="PBP_transglycosylase"/>
</dbReference>
<keyword evidence="4 12" id="KW-0808">Transferase</keyword>
<protein>
    <recommendedName>
        <fullName evidence="9">peptidoglycan glycosyltransferase</fullName>
        <ecNumber evidence="9">2.4.99.28</ecNumber>
    </recommendedName>
</protein>
<gene>
    <name evidence="12" type="ORF">MNB_SUP05-13-723</name>
</gene>
<evidence type="ECO:0000256" key="6">
    <source>
        <dbReference type="ARBA" id="ARBA00022984"/>
    </source>
</evidence>
<evidence type="ECO:0000256" key="8">
    <source>
        <dbReference type="ARBA" id="ARBA00023316"/>
    </source>
</evidence>
<dbReference type="PANTHER" id="PTHR32282">
    <property type="entry name" value="BINDING PROTEIN TRANSPEPTIDASE, PUTATIVE-RELATED"/>
    <property type="match status" value="1"/>
</dbReference>
<dbReference type="Gene3D" id="1.10.3810.10">
    <property type="entry name" value="Biosynthetic peptidoglycan transglycosylase-like"/>
    <property type="match status" value="1"/>
</dbReference>
<dbReference type="EMBL" id="FPHU01000069">
    <property type="protein sequence ID" value="SFV80362.1"/>
    <property type="molecule type" value="Genomic_DNA"/>
</dbReference>
<dbReference type="InterPro" id="IPR001264">
    <property type="entry name" value="Glyco_trans_51"/>
</dbReference>
<keyword evidence="5" id="KW-0133">Cell shape</keyword>
<sequence length="220" mass="25568">MATKSTTIKWLKRLIVLSVVFFFVYLNHLNNIVKAEFAMPVDPINSTLQIDDHPKALTNMLLLVEDQSFFEHPGVDFKEIIRVLRDYLFYNKPMRGASTLTQQLVKNTLLTRNQTIERKLNEALMALLLEYSFDKAFILNRYMNTVYLGQQGNRAIHGFGHAAQFYFHKSIDSLSLEEMATLVALVKGPSFYHPIKHAQRLAKRRQLVLSLYNKYEKIVK</sequence>
<evidence type="ECO:0000256" key="7">
    <source>
        <dbReference type="ARBA" id="ARBA00023136"/>
    </source>
</evidence>
<dbReference type="SUPFAM" id="SSF53955">
    <property type="entry name" value="Lysozyme-like"/>
    <property type="match status" value="1"/>
</dbReference>
<proteinExistence type="predicted"/>
<dbReference type="InterPro" id="IPR023346">
    <property type="entry name" value="Lysozyme-like_dom_sf"/>
</dbReference>
<comment type="catalytic activity">
    <reaction evidence="10">
        <text>[GlcNAc-(1-&gt;4)-Mur2Ac(oyl-L-Ala-gamma-D-Glu-L-Lys-D-Ala-D-Ala)](n)-di-trans,octa-cis-undecaprenyl diphosphate + beta-D-GlcNAc-(1-&gt;4)-Mur2Ac(oyl-L-Ala-gamma-D-Glu-L-Lys-D-Ala-D-Ala)-di-trans,octa-cis-undecaprenyl diphosphate = [GlcNAc-(1-&gt;4)-Mur2Ac(oyl-L-Ala-gamma-D-Glu-L-Lys-D-Ala-D-Ala)](n+1)-di-trans,octa-cis-undecaprenyl diphosphate + di-trans,octa-cis-undecaprenyl diphosphate + H(+)</text>
        <dbReference type="Rhea" id="RHEA:23708"/>
        <dbReference type="Rhea" id="RHEA-COMP:9602"/>
        <dbReference type="Rhea" id="RHEA-COMP:9603"/>
        <dbReference type="ChEBI" id="CHEBI:15378"/>
        <dbReference type="ChEBI" id="CHEBI:58405"/>
        <dbReference type="ChEBI" id="CHEBI:60033"/>
        <dbReference type="ChEBI" id="CHEBI:78435"/>
        <dbReference type="EC" id="2.4.99.28"/>
    </reaction>
</comment>
<evidence type="ECO:0000313" key="12">
    <source>
        <dbReference type="EMBL" id="SFV80362.1"/>
    </source>
</evidence>